<evidence type="ECO:0000256" key="1">
    <source>
        <dbReference type="SAM" id="SignalP"/>
    </source>
</evidence>
<reference evidence="2" key="2">
    <citation type="submission" date="2021-04" db="EMBL/GenBank/DDBJ databases">
        <authorList>
            <person name="Gilroy R."/>
        </authorList>
    </citation>
    <scope>NUCLEOTIDE SEQUENCE</scope>
    <source>
        <strain evidence="2">Gambia15-2214</strain>
    </source>
</reference>
<gene>
    <name evidence="2" type="ORF">IAA16_09830</name>
</gene>
<sequence length="272" mass="29867">MKKTIKKYIFFVMMCCVVLPVFAFDEGFVWGMKANFNGTATLPSISQSDLDKLGAAYMKGAVGYTMDGEAELGYLFGSERWFGMSPEVFSGVSVYGSIGIGNGFTGQVAGNTVGGNTVDVYVNINFAPVVSFGVGSKAYFLNNKLSLGLWLGSKLIADLSPSYLAYASDKGVLDSVVGEIIVDDFMIKNMNPFSFSTKLFFEYHQPINSNVEMTLSPYMRFNVYSPKYITMPQELMKLLQGAKPDFDPRTPLNSYFLNSLDFGISMGLSFKG</sequence>
<protein>
    <submittedName>
        <fullName evidence="2">Uncharacterized protein</fullName>
    </submittedName>
</protein>
<feature type="signal peptide" evidence="1">
    <location>
        <begin position="1"/>
        <end position="23"/>
    </location>
</feature>
<dbReference type="Proteomes" id="UP000823914">
    <property type="component" value="Unassembled WGS sequence"/>
</dbReference>
<comment type="caution">
    <text evidence="2">The sequence shown here is derived from an EMBL/GenBank/DDBJ whole genome shotgun (WGS) entry which is preliminary data.</text>
</comment>
<evidence type="ECO:0000313" key="2">
    <source>
        <dbReference type="EMBL" id="MBU3850853.1"/>
    </source>
</evidence>
<name>A0A9E2L317_9SPIR</name>
<organism evidence="2 3">
    <name type="scientific">Candidatus Treponema excrementipullorum</name>
    <dbReference type="NCBI Taxonomy" id="2838768"/>
    <lineage>
        <taxon>Bacteria</taxon>
        <taxon>Pseudomonadati</taxon>
        <taxon>Spirochaetota</taxon>
        <taxon>Spirochaetia</taxon>
        <taxon>Spirochaetales</taxon>
        <taxon>Treponemataceae</taxon>
        <taxon>Treponema</taxon>
    </lineage>
</organism>
<reference evidence="2" key="1">
    <citation type="journal article" date="2021" name="PeerJ">
        <title>Extensive microbial diversity within the chicken gut microbiome revealed by metagenomics and culture.</title>
        <authorList>
            <person name="Gilroy R."/>
            <person name="Ravi A."/>
            <person name="Getino M."/>
            <person name="Pursley I."/>
            <person name="Horton D.L."/>
            <person name="Alikhan N.F."/>
            <person name="Baker D."/>
            <person name="Gharbi K."/>
            <person name="Hall N."/>
            <person name="Watson M."/>
            <person name="Adriaenssens E.M."/>
            <person name="Foster-Nyarko E."/>
            <person name="Jarju S."/>
            <person name="Secka A."/>
            <person name="Antonio M."/>
            <person name="Oren A."/>
            <person name="Chaudhuri R.R."/>
            <person name="La Ragione R."/>
            <person name="Hildebrand F."/>
            <person name="Pallen M.J."/>
        </authorList>
    </citation>
    <scope>NUCLEOTIDE SEQUENCE</scope>
    <source>
        <strain evidence="2">Gambia15-2214</strain>
    </source>
</reference>
<proteinExistence type="predicted"/>
<accession>A0A9E2L317</accession>
<feature type="chain" id="PRO_5039725194" evidence="1">
    <location>
        <begin position="24"/>
        <end position="272"/>
    </location>
</feature>
<dbReference type="EMBL" id="JAHLFV010000225">
    <property type="protein sequence ID" value="MBU3850853.1"/>
    <property type="molecule type" value="Genomic_DNA"/>
</dbReference>
<keyword evidence="1" id="KW-0732">Signal</keyword>
<dbReference type="AlphaFoldDB" id="A0A9E2L317"/>
<evidence type="ECO:0000313" key="3">
    <source>
        <dbReference type="Proteomes" id="UP000823914"/>
    </source>
</evidence>